<evidence type="ECO:0000313" key="1">
    <source>
        <dbReference type="EMBL" id="ESK51172.1"/>
    </source>
</evidence>
<dbReference type="HOGENOM" id="CLU_180531_0_0_6"/>
<sequence>MRYEGFMSFLQKFFGAQDSTNDRKNHVAWVENDCACKSNEQLLQTLALTQDEDVIKGIKRILLSRGFSRKELNQLTCPIQ</sequence>
<proteinExistence type="predicted"/>
<dbReference type="PATRIC" id="fig|1341683.3.peg.1667"/>
<comment type="caution">
    <text evidence="1">The sequence shown here is derived from an EMBL/GenBank/DDBJ whole genome shotgun (WGS) entry which is preliminary data.</text>
</comment>
<dbReference type="EMBL" id="AYEU01000006">
    <property type="protein sequence ID" value="ESK51172.1"/>
    <property type="molecule type" value="Genomic_DNA"/>
</dbReference>
<gene>
    <name evidence="1" type="ORF">P255_01678</name>
</gene>
<organism evidence="1 2">
    <name type="scientific">Acinetobacter brisouii CIP 110357</name>
    <dbReference type="NCBI Taxonomy" id="1341683"/>
    <lineage>
        <taxon>Bacteria</taxon>
        <taxon>Pseudomonadati</taxon>
        <taxon>Pseudomonadota</taxon>
        <taxon>Gammaproteobacteria</taxon>
        <taxon>Moraxellales</taxon>
        <taxon>Moraxellaceae</taxon>
        <taxon>Acinetobacter</taxon>
    </lineage>
</organism>
<keyword evidence="2" id="KW-1185">Reference proteome</keyword>
<reference evidence="1 2" key="1">
    <citation type="submission" date="2013-10" db="EMBL/GenBank/DDBJ databases">
        <title>The Genome Sequence of Acinetobacter brisouii CIP 110357.</title>
        <authorList>
            <consortium name="The Broad Institute Genomics Platform"/>
            <consortium name="The Broad Institute Genome Sequencing Center for Infectious Disease"/>
            <person name="Cerqueira G."/>
            <person name="Feldgarden M."/>
            <person name="Courvalin P."/>
            <person name="Grillot-Courvalin C."/>
            <person name="Clermont D."/>
            <person name="Rocha E."/>
            <person name="Yoon E.-J."/>
            <person name="Nemec A."/>
            <person name="Young S.K."/>
            <person name="Zeng Q."/>
            <person name="Gargeya S."/>
            <person name="Fitzgerald M."/>
            <person name="Abouelleil A."/>
            <person name="Alvarado L."/>
            <person name="Berlin A.M."/>
            <person name="Chapman S.B."/>
            <person name="Gainer-Dewar J."/>
            <person name="Goldberg J."/>
            <person name="Gnerre S."/>
            <person name="Griggs A."/>
            <person name="Gujja S."/>
            <person name="Hansen M."/>
            <person name="Howarth C."/>
            <person name="Imamovic A."/>
            <person name="Ireland A."/>
            <person name="Larimer J."/>
            <person name="McCowan C."/>
            <person name="Murphy C."/>
            <person name="Pearson M."/>
            <person name="Poon T.W."/>
            <person name="Priest M."/>
            <person name="Roberts A."/>
            <person name="Saif S."/>
            <person name="Shea T."/>
            <person name="Sykes S."/>
            <person name="Wortman J."/>
            <person name="Nusbaum C."/>
            <person name="Birren B."/>
        </authorList>
    </citation>
    <scope>NUCLEOTIDE SEQUENCE [LARGE SCALE GENOMIC DNA]</scope>
    <source>
        <strain evidence="1 2">CIP 110357</strain>
    </source>
</reference>
<name>V2UMG6_9GAMM</name>
<dbReference type="Proteomes" id="UP000018418">
    <property type="component" value="Unassembled WGS sequence"/>
</dbReference>
<dbReference type="AlphaFoldDB" id="V2UMG6"/>
<evidence type="ECO:0000313" key="2">
    <source>
        <dbReference type="Proteomes" id="UP000018418"/>
    </source>
</evidence>
<dbReference type="OrthoDB" id="6701248at2"/>
<dbReference type="STRING" id="396323.VH98_02570"/>
<protein>
    <submittedName>
        <fullName evidence="1">Uncharacterized protein</fullName>
    </submittedName>
</protein>
<accession>V2UMG6</accession>